<dbReference type="EMBL" id="MT143848">
    <property type="protein sequence ID" value="QJB03489.1"/>
    <property type="molecule type" value="Genomic_DNA"/>
</dbReference>
<sequence length="71" mass="8044">MSGQSRPTTGVIEMLEDLEVLCNDVGCHDNCDGDCHKCIPVLNKRSLRKITNRKLYKQGSTIYNYLVLTNK</sequence>
<name>A0A6M3ME39_9ZZZZ</name>
<proteinExistence type="predicted"/>
<gene>
    <name evidence="1" type="ORF">MM171B00686_0014</name>
</gene>
<dbReference type="AlphaFoldDB" id="A0A6M3ME39"/>
<accession>A0A6M3ME39</accession>
<protein>
    <submittedName>
        <fullName evidence="1">Uncharacterized protein</fullName>
    </submittedName>
</protein>
<evidence type="ECO:0000313" key="1">
    <source>
        <dbReference type="EMBL" id="QJB03489.1"/>
    </source>
</evidence>
<reference evidence="1" key="1">
    <citation type="submission" date="2020-03" db="EMBL/GenBank/DDBJ databases">
        <title>The deep terrestrial virosphere.</title>
        <authorList>
            <person name="Holmfeldt K."/>
            <person name="Nilsson E."/>
            <person name="Simone D."/>
            <person name="Lopez-Fernandez M."/>
            <person name="Wu X."/>
            <person name="de Brujin I."/>
            <person name="Lundin D."/>
            <person name="Andersson A."/>
            <person name="Bertilsson S."/>
            <person name="Dopson M."/>
        </authorList>
    </citation>
    <scope>NUCLEOTIDE SEQUENCE</scope>
    <source>
        <strain evidence="1">MM171B00686</strain>
    </source>
</reference>
<organism evidence="1">
    <name type="scientific">viral metagenome</name>
    <dbReference type="NCBI Taxonomy" id="1070528"/>
    <lineage>
        <taxon>unclassified sequences</taxon>
        <taxon>metagenomes</taxon>
        <taxon>organismal metagenomes</taxon>
    </lineage>
</organism>